<reference evidence="1 2" key="1">
    <citation type="submission" date="2019-02" db="EMBL/GenBank/DDBJ databases">
        <title>Arundinibacter roseus gen. nov., sp. nov., a new member of the family Cytophagaceae.</title>
        <authorList>
            <person name="Szuroczki S."/>
            <person name="Khayer B."/>
            <person name="Sproer C."/>
            <person name="Toumi M."/>
            <person name="Szabo A."/>
            <person name="Felfoldi T."/>
            <person name="Schumann P."/>
            <person name="Toth E."/>
        </authorList>
    </citation>
    <scope>NUCLEOTIDE SEQUENCE [LARGE SCALE GENOMIC DNA]</scope>
    <source>
        <strain evidence="1 2">DMA-k-7a</strain>
    </source>
</reference>
<evidence type="ECO:0000313" key="2">
    <source>
        <dbReference type="Proteomes" id="UP000295706"/>
    </source>
</evidence>
<organism evidence="1 2">
    <name type="scientific">Arundinibacter roseus</name>
    <dbReference type="NCBI Taxonomy" id="2070510"/>
    <lineage>
        <taxon>Bacteria</taxon>
        <taxon>Pseudomonadati</taxon>
        <taxon>Bacteroidota</taxon>
        <taxon>Cytophagia</taxon>
        <taxon>Cytophagales</taxon>
        <taxon>Spirosomataceae</taxon>
        <taxon>Arundinibacter</taxon>
    </lineage>
</organism>
<dbReference type="Proteomes" id="UP000295706">
    <property type="component" value="Unassembled WGS sequence"/>
</dbReference>
<accession>A0A4V2X9D6</accession>
<dbReference type="OrthoDB" id="914976at2"/>
<evidence type="ECO:0008006" key="3">
    <source>
        <dbReference type="Google" id="ProtNLM"/>
    </source>
</evidence>
<evidence type="ECO:0000313" key="1">
    <source>
        <dbReference type="EMBL" id="TDB63365.1"/>
    </source>
</evidence>
<protein>
    <recommendedName>
        <fullName evidence="3">Carboxypeptidase-like regulatory domain-containing protein</fullName>
    </recommendedName>
</protein>
<proteinExistence type="predicted"/>
<name>A0A4V2X9D6_9BACT</name>
<dbReference type="EMBL" id="SMJU01000010">
    <property type="protein sequence ID" value="TDB63365.1"/>
    <property type="molecule type" value="Genomic_DNA"/>
</dbReference>
<dbReference type="AlphaFoldDB" id="A0A4V2X9D6"/>
<keyword evidence="2" id="KW-1185">Reference proteome</keyword>
<sequence>MKRASLLVLLLGIYVPLFGQSLHVTVLNALTDEPVPYVLISEPSHQNAAHTRALGTAQLPVRPDTIFVSAPGYLPTEIATNGRDSVLVKLEEKPLVVQEIGFTGRKRPQVVRTGTRHKRSQGRLTLCDSPDAFQFALFIPTPEKQRGILHKVFFYLEKEGKPRTPVRIRIYQNNDGKPGADLLDESVVITPKRWKRWKEVSMGKYNIPLPVNGFFVAMDWIYSSESVYQQTMRFKGGKTETSRCVGAVPGLTTEEDQCLTWVRDNGGAWMPWVCRWQGGTNSYNAMIRAEWLLYR</sequence>
<gene>
    <name evidence="1" type="ORF">EZE20_16465</name>
</gene>
<dbReference type="RefSeq" id="WP_132119661.1">
    <property type="nucleotide sequence ID" value="NZ_SMJU01000010.1"/>
</dbReference>
<comment type="caution">
    <text evidence="1">The sequence shown here is derived from an EMBL/GenBank/DDBJ whole genome shotgun (WGS) entry which is preliminary data.</text>
</comment>